<evidence type="ECO:0000256" key="1">
    <source>
        <dbReference type="ARBA" id="ARBA00038414"/>
    </source>
</evidence>
<dbReference type="AlphaFoldDB" id="A0A9W9DXP0"/>
<keyword evidence="3" id="KW-1185">Reference proteome</keyword>
<dbReference type="InterPro" id="IPR015942">
    <property type="entry name" value="Asp/Glu/hydantoin_racemase"/>
</dbReference>
<name>A0A9W9DXP0_9AGAR</name>
<evidence type="ECO:0000313" key="3">
    <source>
        <dbReference type="Proteomes" id="UP001150266"/>
    </source>
</evidence>
<organism evidence="2 3">
    <name type="scientific">Lentinula aciculospora</name>
    <dbReference type="NCBI Taxonomy" id="153920"/>
    <lineage>
        <taxon>Eukaryota</taxon>
        <taxon>Fungi</taxon>
        <taxon>Dikarya</taxon>
        <taxon>Basidiomycota</taxon>
        <taxon>Agaricomycotina</taxon>
        <taxon>Agaricomycetes</taxon>
        <taxon>Agaricomycetidae</taxon>
        <taxon>Agaricales</taxon>
        <taxon>Marasmiineae</taxon>
        <taxon>Omphalotaceae</taxon>
        <taxon>Lentinula</taxon>
    </lineage>
</organism>
<dbReference type="EMBL" id="JAOTPV010000001">
    <property type="protein sequence ID" value="KAJ4489955.1"/>
    <property type="molecule type" value="Genomic_DNA"/>
</dbReference>
<dbReference type="OrthoDB" id="412018at2759"/>
<comment type="caution">
    <text evidence="2">The sequence shown here is derived from an EMBL/GenBank/DDBJ whole genome shotgun (WGS) entry which is preliminary data.</text>
</comment>
<evidence type="ECO:0000313" key="2">
    <source>
        <dbReference type="EMBL" id="KAJ4489955.1"/>
    </source>
</evidence>
<accession>A0A9W9DXP0</accession>
<dbReference type="InterPro" id="IPR053714">
    <property type="entry name" value="Iso_Racemase_Enz_sf"/>
</dbReference>
<reference evidence="2" key="1">
    <citation type="submission" date="2022-08" db="EMBL/GenBank/DDBJ databases">
        <title>A Global Phylogenomic Analysis of the Shiitake Genus Lentinula.</title>
        <authorList>
            <consortium name="DOE Joint Genome Institute"/>
            <person name="Sierra-Patev S."/>
            <person name="Min B."/>
            <person name="Naranjo-Ortiz M."/>
            <person name="Looney B."/>
            <person name="Konkel Z."/>
            <person name="Slot J.C."/>
            <person name="Sakamoto Y."/>
            <person name="Steenwyk J.L."/>
            <person name="Rokas A."/>
            <person name="Carro J."/>
            <person name="Camarero S."/>
            <person name="Ferreira P."/>
            <person name="Molpeceres G."/>
            <person name="Ruiz-Duenas F.J."/>
            <person name="Serrano A."/>
            <person name="Henrissat B."/>
            <person name="Drula E."/>
            <person name="Hughes K.W."/>
            <person name="Mata J.L."/>
            <person name="Ishikawa N.K."/>
            <person name="Vargas-Isla R."/>
            <person name="Ushijima S."/>
            <person name="Smith C.A."/>
            <person name="Ahrendt S."/>
            <person name="Andreopoulos W."/>
            <person name="He G."/>
            <person name="Labutti K."/>
            <person name="Lipzen A."/>
            <person name="Ng V."/>
            <person name="Riley R."/>
            <person name="Sandor L."/>
            <person name="Barry K."/>
            <person name="Martinez A.T."/>
            <person name="Xiao Y."/>
            <person name="Gibbons J.G."/>
            <person name="Terashima K."/>
            <person name="Grigoriev I.V."/>
            <person name="Hibbett D.S."/>
        </authorList>
    </citation>
    <scope>NUCLEOTIDE SEQUENCE</scope>
    <source>
        <strain evidence="2">JLM2183</strain>
    </source>
</reference>
<sequence length="252" mass="26738">MTSIRLLVINPNSSKSVTDGLEEVLKPPPQTGLVFYTAPENAPPSINDMVTANLTATACFLDIQEKKLLDQYDGFLVCCCEYLLSQIDSVKRSGRGGIIVSDHPLTHMLRETTPKPTIGIFEAAITQALLLGKRFGIVTTGTGYKADIHKGVQAFMGGYSQRFAGMVTTGLGVVELREGDRQKIEANMKKYSGKIALEGADVILLGCAGMAGMESLVIQGAAEADPTAAPVRVVDGAKAGVEMLAGLVRFCA</sequence>
<comment type="similarity">
    <text evidence="1">Belongs to the HyuE racemase family.</text>
</comment>
<dbReference type="Gene3D" id="3.40.50.12500">
    <property type="match status" value="2"/>
</dbReference>
<dbReference type="PANTHER" id="PTHR28047">
    <property type="entry name" value="PROTEIN DCG1"/>
    <property type="match status" value="1"/>
</dbReference>
<dbReference type="PANTHER" id="PTHR28047:SF5">
    <property type="entry name" value="PROTEIN DCG1"/>
    <property type="match status" value="1"/>
</dbReference>
<proteinExistence type="inferred from homology"/>
<protein>
    <submittedName>
        <fullName evidence="2">Asp/Glu/hydantoin racemase</fullName>
    </submittedName>
</protein>
<dbReference type="GO" id="GO:0047661">
    <property type="term" value="F:amino-acid racemase activity"/>
    <property type="evidence" value="ECO:0007669"/>
    <property type="project" value="InterPro"/>
</dbReference>
<gene>
    <name evidence="2" type="ORF">J3R30DRAFT_3417783</name>
</gene>
<dbReference type="InterPro" id="IPR052186">
    <property type="entry name" value="Hydantoin_racemase-like"/>
</dbReference>
<dbReference type="Proteomes" id="UP001150266">
    <property type="component" value="Unassembled WGS sequence"/>
</dbReference>
<dbReference type="Pfam" id="PF01177">
    <property type="entry name" value="Asp_Glu_race"/>
    <property type="match status" value="1"/>
</dbReference>